<gene>
    <name evidence="1" type="ORF">C0630_05075</name>
</gene>
<sequence>MRVVILGGLLVSLPGYPAHHPDGAEKSQESIKKSVASGKIHEECVLVREGHRLQYHFTASAGIEFNLHYHNAQQGRVIYLFGPSSVSANPAENQYAAPEPQVVCLMWNNKATDPVLLGYSFSITPI</sequence>
<organism evidence="1 2">
    <name type="scientific">Sedimenticola selenatireducens</name>
    <dbReference type="NCBI Taxonomy" id="191960"/>
    <lineage>
        <taxon>Bacteria</taxon>
        <taxon>Pseudomonadati</taxon>
        <taxon>Pseudomonadota</taxon>
        <taxon>Gammaproteobacteria</taxon>
        <taxon>Chromatiales</taxon>
        <taxon>Sedimenticolaceae</taxon>
        <taxon>Sedimenticola</taxon>
    </lineage>
</organism>
<reference evidence="1 2" key="1">
    <citation type="submission" date="2017-11" db="EMBL/GenBank/DDBJ databases">
        <title>Genome-resolved metagenomics identifies genetic mobility, metabolic interactions, and unexpected diversity in perchlorate-reducing communities.</title>
        <authorList>
            <person name="Barnum T.P."/>
            <person name="Figueroa I.A."/>
            <person name="Carlstrom C.I."/>
            <person name="Lucas L.N."/>
            <person name="Engelbrektson A.L."/>
            <person name="Coates J.D."/>
        </authorList>
    </citation>
    <scope>NUCLEOTIDE SEQUENCE [LARGE SCALE GENOMIC DNA]</scope>
    <source>
        <strain evidence="1">BM301</strain>
    </source>
</reference>
<dbReference type="RefSeq" id="WP_029132114.1">
    <property type="nucleotide sequence ID" value="NZ_PKUN01000004.1"/>
</dbReference>
<protein>
    <submittedName>
        <fullName evidence="1">Uncharacterized protein</fullName>
    </submittedName>
</protein>
<comment type="caution">
    <text evidence="1">The sequence shown here is derived from an EMBL/GenBank/DDBJ whole genome shotgun (WGS) entry which is preliminary data.</text>
</comment>
<evidence type="ECO:0000313" key="2">
    <source>
        <dbReference type="Proteomes" id="UP000235015"/>
    </source>
</evidence>
<dbReference type="AlphaFoldDB" id="A0A2N6CYZ1"/>
<name>A0A2N6CYZ1_9GAMM</name>
<evidence type="ECO:0000313" key="1">
    <source>
        <dbReference type="EMBL" id="PLX62588.1"/>
    </source>
</evidence>
<dbReference type="EMBL" id="PKUN01000004">
    <property type="protein sequence ID" value="PLX62588.1"/>
    <property type="molecule type" value="Genomic_DNA"/>
</dbReference>
<dbReference type="STRING" id="1111735.GCA_000428045_00561"/>
<proteinExistence type="predicted"/>
<accession>A0A2N6CYZ1</accession>
<dbReference type="Proteomes" id="UP000235015">
    <property type="component" value="Unassembled WGS sequence"/>
</dbReference>